<keyword evidence="2" id="KW-0472">Membrane</keyword>
<reference evidence="3" key="1">
    <citation type="journal article" date="2021" name="Mol. Ecol. Resour.">
        <title>Apolygus lucorum genome provides insights into omnivorousness and mesophyll feeding.</title>
        <authorList>
            <person name="Liu Y."/>
            <person name="Liu H."/>
            <person name="Wang H."/>
            <person name="Huang T."/>
            <person name="Liu B."/>
            <person name="Yang B."/>
            <person name="Yin L."/>
            <person name="Li B."/>
            <person name="Zhang Y."/>
            <person name="Zhang S."/>
            <person name="Jiang F."/>
            <person name="Zhang X."/>
            <person name="Ren Y."/>
            <person name="Wang B."/>
            <person name="Wang S."/>
            <person name="Lu Y."/>
            <person name="Wu K."/>
            <person name="Fan W."/>
            <person name="Wang G."/>
        </authorList>
    </citation>
    <scope>NUCLEOTIDE SEQUENCE</scope>
    <source>
        <strain evidence="3">12Hb</strain>
    </source>
</reference>
<name>A0A8S9XIP2_APOLU</name>
<feature type="transmembrane region" description="Helical" evidence="2">
    <location>
        <begin position="6"/>
        <end position="24"/>
    </location>
</feature>
<dbReference type="Proteomes" id="UP000466442">
    <property type="component" value="Unassembled WGS sequence"/>
</dbReference>
<evidence type="ECO:0000256" key="1">
    <source>
        <dbReference type="SAM" id="MobiDB-lite"/>
    </source>
</evidence>
<sequence>MIDTSGLVVMGVGIVSVMVVNLFVNKSNRKCPQNSMSLQAYSGPDDFPLPIPDSIFKQSGDFLRVEPLEANRQETTNFEEHVVDKPVKIPPTTNINPPPAMPLSATNPFVQKLDVKDLYSQDSLAYHSTTKLDWETSSTNTHEDETVHESSKTENTTSSIEDRSHGDSVSQHLPKDSSSYSTSTSFRHKPKCLELTIASCINVKDIVDHIPTPDKGPSGRFSDYYTISIDWSTYPTIY</sequence>
<keyword evidence="4" id="KW-1185">Reference proteome</keyword>
<accession>A0A8S9XIP2</accession>
<evidence type="ECO:0000313" key="4">
    <source>
        <dbReference type="Proteomes" id="UP000466442"/>
    </source>
</evidence>
<proteinExistence type="predicted"/>
<organism evidence="3 4">
    <name type="scientific">Apolygus lucorum</name>
    <name type="common">Small green plant bug</name>
    <name type="synonym">Lygocoris lucorum</name>
    <dbReference type="NCBI Taxonomy" id="248454"/>
    <lineage>
        <taxon>Eukaryota</taxon>
        <taxon>Metazoa</taxon>
        <taxon>Ecdysozoa</taxon>
        <taxon>Arthropoda</taxon>
        <taxon>Hexapoda</taxon>
        <taxon>Insecta</taxon>
        <taxon>Pterygota</taxon>
        <taxon>Neoptera</taxon>
        <taxon>Paraneoptera</taxon>
        <taxon>Hemiptera</taxon>
        <taxon>Heteroptera</taxon>
        <taxon>Panheteroptera</taxon>
        <taxon>Cimicomorpha</taxon>
        <taxon>Miridae</taxon>
        <taxon>Mirini</taxon>
        <taxon>Apolygus</taxon>
    </lineage>
</organism>
<keyword evidence="2" id="KW-0812">Transmembrane</keyword>
<dbReference type="AlphaFoldDB" id="A0A8S9XIP2"/>
<comment type="caution">
    <text evidence="3">The sequence shown here is derived from an EMBL/GenBank/DDBJ whole genome shotgun (WGS) entry which is preliminary data.</text>
</comment>
<feature type="region of interest" description="Disordered" evidence="1">
    <location>
        <begin position="135"/>
        <end position="185"/>
    </location>
</feature>
<evidence type="ECO:0000313" key="3">
    <source>
        <dbReference type="EMBL" id="KAF6207455.1"/>
    </source>
</evidence>
<evidence type="ECO:0000256" key="2">
    <source>
        <dbReference type="SAM" id="Phobius"/>
    </source>
</evidence>
<protein>
    <submittedName>
        <fullName evidence="3">Uncharacterized protein</fullName>
    </submittedName>
</protein>
<keyword evidence="2" id="KW-1133">Transmembrane helix</keyword>
<feature type="compositionally biased region" description="Basic and acidic residues" evidence="1">
    <location>
        <begin position="141"/>
        <end position="152"/>
    </location>
</feature>
<dbReference type="EMBL" id="WIXP02000007">
    <property type="protein sequence ID" value="KAF6207455.1"/>
    <property type="molecule type" value="Genomic_DNA"/>
</dbReference>
<gene>
    <name evidence="3" type="ORF">GE061_015901</name>
</gene>